<dbReference type="RefSeq" id="WP_284194376.1">
    <property type="nucleotide sequence ID" value="NZ_BSOG01000001.1"/>
</dbReference>
<dbReference type="PANTHER" id="PTHR21193">
    <property type="entry name" value="OXIDOREDUCTASE-LIKE DOMAIN-CONTAINING PROTEIN 1"/>
    <property type="match status" value="1"/>
</dbReference>
<comment type="caution">
    <text evidence="3">The sequence shown here is derived from an EMBL/GenBank/DDBJ whole genome shotgun (WGS) entry which is preliminary data.</text>
</comment>
<sequence length="66" mass="7536">MTETSPPRQDDDPEPLPPIAPEPEACCGSGCDPCIFDFYSEELQEYRLKHAQWLLRQNEKTGTKLI</sequence>
<feature type="region of interest" description="Disordered" evidence="1">
    <location>
        <begin position="1"/>
        <end position="23"/>
    </location>
</feature>
<protein>
    <recommendedName>
        <fullName evidence="2">Oxidoreductase-like domain-containing protein</fullName>
    </recommendedName>
</protein>
<proteinExistence type="predicted"/>
<dbReference type="Pfam" id="PF09791">
    <property type="entry name" value="Oxidored-like"/>
    <property type="match status" value="1"/>
</dbReference>
<evidence type="ECO:0000256" key="1">
    <source>
        <dbReference type="SAM" id="MobiDB-lite"/>
    </source>
</evidence>
<dbReference type="PANTHER" id="PTHR21193:SF3">
    <property type="entry name" value="OXIDOREDUCTASE-LIKE DOMAIN-CONTAINING PROTEIN 1"/>
    <property type="match status" value="1"/>
</dbReference>
<dbReference type="InterPro" id="IPR039251">
    <property type="entry name" value="OXLD1"/>
</dbReference>
<name>A0ABQ5Y8G1_9NEIS</name>
<reference evidence="4" key="1">
    <citation type="journal article" date="2019" name="Int. J. Syst. Evol. Microbiol.">
        <title>The Global Catalogue of Microorganisms (GCM) 10K type strain sequencing project: providing services to taxonomists for standard genome sequencing and annotation.</title>
        <authorList>
            <consortium name="The Broad Institute Genomics Platform"/>
            <consortium name="The Broad Institute Genome Sequencing Center for Infectious Disease"/>
            <person name="Wu L."/>
            <person name="Ma J."/>
        </authorList>
    </citation>
    <scope>NUCLEOTIDE SEQUENCE [LARGE SCALE GENOMIC DNA]</scope>
    <source>
        <strain evidence="4">NBRC 110044</strain>
    </source>
</reference>
<dbReference type="EMBL" id="BSOG01000001">
    <property type="protein sequence ID" value="GLR11211.1"/>
    <property type="molecule type" value="Genomic_DNA"/>
</dbReference>
<organism evidence="3 4">
    <name type="scientific">Chitinimonas prasina</name>
    <dbReference type="NCBI Taxonomy" id="1434937"/>
    <lineage>
        <taxon>Bacteria</taxon>
        <taxon>Pseudomonadati</taxon>
        <taxon>Pseudomonadota</taxon>
        <taxon>Betaproteobacteria</taxon>
        <taxon>Neisseriales</taxon>
        <taxon>Chitinibacteraceae</taxon>
        <taxon>Chitinimonas</taxon>
    </lineage>
</organism>
<feature type="domain" description="Oxidoreductase-like" evidence="2">
    <location>
        <begin position="17"/>
        <end position="52"/>
    </location>
</feature>
<evidence type="ECO:0000313" key="4">
    <source>
        <dbReference type="Proteomes" id="UP001156706"/>
    </source>
</evidence>
<evidence type="ECO:0000259" key="2">
    <source>
        <dbReference type="Pfam" id="PF09791"/>
    </source>
</evidence>
<dbReference type="Proteomes" id="UP001156706">
    <property type="component" value="Unassembled WGS sequence"/>
</dbReference>
<keyword evidence="4" id="KW-1185">Reference proteome</keyword>
<accession>A0ABQ5Y8G1</accession>
<evidence type="ECO:0000313" key="3">
    <source>
        <dbReference type="EMBL" id="GLR11211.1"/>
    </source>
</evidence>
<gene>
    <name evidence="3" type="ORF">GCM10007907_00010</name>
</gene>
<dbReference type="InterPro" id="IPR019180">
    <property type="entry name" value="Oxidoreductase-like_N"/>
</dbReference>